<sequence>MIDYKIFVFTIPASGHVNPLLPVLREIANNEQIEVIVYLTEEFRPKFESIGVKFKTLKNFDFVKMANLRPFDKSRYFELLDLATLSLKAISNNFEYIAKEIDQEKPNLIIYDTFGIYIKWAMEYYLKKSRKLIYKWPLPPMMGFSATFIYNEKIYPNQIEKALIFPYNFRFFYDLVRIFIASIRISVCHGISFINPMKHLKMKIDPYTKMILSVTFPELHPRSHLYDKAIYKFCGSTINEHSLIQMYSNQVELEPFKTLFDLIPAKSYKFDNDIKLILVSLGTLFNNNFNIFKKIIDAFENFDIINQNSSTNSSNLRIIVSTGDKCYEHFQKLIKTKKLRIKDNFYIVRSCPQIEVLKRASLFITHSGMNSTSESIHYAVPMVCIPLSEDQPAVAYRVADELGLGIRLDYTKMDFYDISRAVNEILNDSSYYHRAIIYSKLSMQCIGYMQCKNVIYKFLNDKDINFKINH</sequence>
<dbReference type="PANTHER" id="PTHR11926:SF1553">
    <property type="entry name" value="GLYCOSYLTRANSFERASE"/>
    <property type="match status" value="1"/>
</dbReference>
<dbReference type="InterPro" id="IPR002213">
    <property type="entry name" value="UDP_glucos_trans"/>
</dbReference>
<dbReference type="Pfam" id="PF00201">
    <property type="entry name" value="UDPGT"/>
    <property type="match status" value="1"/>
</dbReference>
<evidence type="ECO:0000313" key="3">
    <source>
        <dbReference type="EMBL" id="QNH67984.1"/>
    </source>
</evidence>
<dbReference type="EMBL" id="MT524929">
    <property type="protein sequence ID" value="QNH67984.1"/>
    <property type="molecule type" value="mRNA"/>
</dbReference>
<comment type="similarity">
    <text evidence="1">Belongs to the UDP-glycosyltransferase family.</text>
</comment>
<dbReference type="Gene3D" id="3.40.50.2000">
    <property type="entry name" value="Glycogen Phosphorylase B"/>
    <property type="match status" value="2"/>
</dbReference>
<evidence type="ECO:0000256" key="1">
    <source>
        <dbReference type="ARBA" id="ARBA00009995"/>
    </source>
</evidence>
<dbReference type="GO" id="GO:0080044">
    <property type="term" value="F:quercetin 7-O-glucosyltransferase activity"/>
    <property type="evidence" value="ECO:0007669"/>
    <property type="project" value="TreeGrafter"/>
</dbReference>
<evidence type="ECO:0000256" key="2">
    <source>
        <dbReference type="ARBA" id="ARBA00022679"/>
    </source>
</evidence>
<organism evidence="3">
    <name type="scientific">Brachionus koreanus</name>
    <dbReference type="NCBI Taxonomy" id="1199090"/>
    <lineage>
        <taxon>Eukaryota</taxon>
        <taxon>Metazoa</taxon>
        <taxon>Spiralia</taxon>
        <taxon>Gnathifera</taxon>
        <taxon>Rotifera</taxon>
        <taxon>Eurotatoria</taxon>
        <taxon>Monogononta</taxon>
        <taxon>Pseudotrocha</taxon>
        <taxon>Ploima</taxon>
        <taxon>Brachionidae</taxon>
        <taxon>Brachionus</taxon>
    </lineage>
</organism>
<name>A0A7H9SLD6_9BILA</name>
<keyword evidence="2 3" id="KW-0808">Transferase</keyword>
<reference evidence="3" key="2">
    <citation type="submission" date="2020-05" db="EMBL/GenBank/DDBJ databases">
        <authorList>
            <person name="Kang H.-M."/>
            <person name="Kim M.-S."/>
            <person name="Lee J.-S."/>
        </authorList>
    </citation>
    <scope>NUCLEOTIDE SEQUENCE</scope>
</reference>
<accession>A0A7H9SLD6</accession>
<protein>
    <submittedName>
        <fullName evidence="3">UDP-glucuronosyltransferase-like protein 2</fullName>
    </submittedName>
</protein>
<proteinExistence type="evidence at transcript level"/>
<reference evidence="3" key="1">
    <citation type="journal article" date="2020" name="Comp. Biochem. Physiol. Part D Genomics Proteomics">
        <title>The genome of the marine monogonont rotifer Brachionus rotundiformis and insight into species-specific detoxification components in Brachionus spp.</title>
        <authorList>
            <person name="Kang H.M."/>
            <person name="Kim M.S."/>
            <person name="Choi B.S."/>
            <person name="Kim D.H."/>
            <person name="Kim H.J."/>
            <person name="Hwang U.K."/>
            <person name="Hagiwara A."/>
            <person name="Lee J.S."/>
        </authorList>
    </citation>
    <scope>NUCLEOTIDE SEQUENCE</scope>
</reference>
<dbReference type="AlphaFoldDB" id="A0A7H9SLD6"/>
<dbReference type="GO" id="GO:0080043">
    <property type="term" value="F:quercetin 3-O-glucosyltransferase activity"/>
    <property type="evidence" value="ECO:0007669"/>
    <property type="project" value="TreeGrafter"/>
</dbReference>
<dbReference type="SUPFAM" id="SSF53756">
    <property type="entry name" value="UDP-Glycosyltransferase/glycogen phosphorylase"/>
    <property type="match status" value="1"/>
</dbReference>
<dbReference type="CDD" id="cd03784">
    <property type="entry name" value="GT1_Gtf-like"/>
    <property type="match status" value="1"/>
</dbReference>
<dbReference type="PANTHER" id="PTHR11926">
    <property type="entry name" value="GLUCOSYL/GLUCURONOSYL TRANSFERASES"/>
    <property type="match status" value="1"/>
</dbReference>